<name>A0A974D2B2_XENLA</name>
<dbReference type="AlphaFoldDB" id="A0A974D2B2"/>
<dbReference type="EMBL" id="CM004473">
    <property type="protein sequence ID" value="OCT83230.1"/>
    <property type="molecule type" value="Genomic_DNA"/>
</dbReference>
<evidence type="ECO:0000256" key="1">
    <source>
        <dbReference type="SAM" id="Phobius"/>
    </source>
</evidence>
<dbReference type="Proteomes" id="UP000694892">
    <property type="component" value="Chromosome 4S"/>
</dbReference>
<gene>
    <name evidence="2" type="ORF">XELAEV_18025767mg</name>
</gene>
<keyword evidence="1" id="KW-0472">Membrane</keyword>
<sequence>MHVQLDLRLLSLPLLRVSNCWRILNLKPLCFSDNLCTTHRGKERALILWWNLPMKTPFSGWIFFTNNHGGIFSTILMFLVVSSQQYHWHW</sequence>
<feature type="transmembrane region" description="Helical" evidence="1">
    <location>
        <begin position="58"/>
        <end position="81"/>
    </location>
</feature>
<organism evidence="2 3">
    <name type="scientific">Xenopus laevis</name>
    <name type="common">African clawed frog</name>
    <dbReference type="NCBI Taxonomy" id="8355"/>
    <lineage>
        <taxon>Eukaryota</taxon>
        <taxon>Metazoa</taxon>
        <taxon>Chordata</taxon>
        <taxon>Craniata</taxon>
        <taxon>Vertebrata</taxon>
        <taxon>Euteleostomi</taxon>
        <taxon>Amphibia</taxon>
        <taxon>Batrachia</taxon>
        <taxon>Anura</taxon>
        <taxon>Pipoidea</taxon>
        <taxon>Pipidae</taxon>
        <taxon>Xenopodinae</taxon>
        <taxon>Xenopus</taxon>
        <taxon>Xenopus</taxon>
    </lineage>
</organism>
<keyword evidence="1" id="KW-0812">Transmembrane</keyword>
<evidence type="ECO:0000313" key="3">
    <source>
        <dbReference type="Proteomes" id="UP000694892"/>
    </source>
</evidence>
<accession>A0A974D2B2</accession>
<keyword evidence="1" id="KW-1133">Transmembrane helix</keyword>
<proteinExistence type="predicted"/>
<reference evidence="3" key="1">
    <citation type="journal article" date="2016" name="Nature">
        <title>Genome evolution in the allotetraploid frog Xenopus laevis.</title>
        <authorList>
            <person name="Session A.M."/>
            <person name="Uno Y."/>
            <person name="Kwon T."/>
            <person name="Chapman J.A."/>
            <person name="Toyoda A."/>
            <person name="Takahashi S."/>
            <person name="Fukui A."/>
            <person name="Hikosaka A."/>
            <person name="Suzuki A."/>
            <person name="Kondo M."/>
            <person name="van Heeringen S.J."/>
            <person name="Quigley I."/>
            <person name="Heinz S."/>
            <person name="Ogino H."/>
            <person name="Ochi H."/>
            <person name="Hellsten U."/>
            <person name="Lyons J.B."/>
            <person name="Simakov O."/>
            <person name="Putnam N."/>
            <person name="Stites J."/>
            <person name="Kuroki Y."/>
            <person name="Tanaka T."/>
            <person name="Michiue T."/>
            <person name="Watanabe M."/>
            <person name="Bogdanovic O."/>
            <person name="Lister R."/>
            <person name="Georgiou G."/>
            <person name="Paranjpe S.S."/>
            <person name="van Kruijsbergen I."/>
            <person name="Shu S."/>
            <person name="Carlson J."/>
            <person name="Kinoshita T."/>
            <person name="Ohta Y."/>
            <person name="Mawaribuchi S."/>
            <person name="Jenkins J."/>
            <person name="Grimwood J."/>
            <person name="Schmutz J."/>
            <person name="Mitros T."/>
            <person name="Mozaffari S.V."/>
            <person name="Suzuki Y."/>
            <person name="Haramoto Y."/>
            <person name="Yamamoto T.S."/>
            <person name="Takagi C."/>
            <person name="Heald R."/>
            <person name="Miller K."/>
            <person name="Haudenschild C."/>
            <person name="Kitzman J."/>
            <person name="Nakayama T."/>
            <person name="Izutsu Y."/>
            <person name="Robert J."/>
            <person name="Fortriede J."/>
            <person name="Burns K."/>
            <person name="Lotay V."/>
            <person name="Karimi K."/>
            <person name="Yasuoka Y."/>
            <person name="Dichmann D.S."/>
            <person name="Flajnik M.F."/>
            <person name="Houston D.W."/>
            <person name="Shendure J."/>
            <person name="DuPasquier L."/>
            <person name="Vize P.D."/>
            <person name="Zorn A.M."/>
            <person name="Ito M."/>
            <person name="Marcotte E.M."/>
            <person name="Wallingford J.B."/>
            <person name="Ito Y."/>
            <person name="Asashima M."/>
            <person name="Ueno N."/>
            <person name="Matsuda Y."/>
            <person name="Veenstra G.J."/>
            <person name="Fujiyama A."/>
            <person name="Harland R.M."/>
            <person name="Taira M."/>
            <person name="Rokhsar D.S."/>
        </authorList>
    </citation>
    <scope>NUCLEOTIDE SEQUENCE [LARGE SCALE GENOMIC DNA]</scope>
    <source>
        <strain evidence="3">J</strain>
    </source>
</reference>
<evidence type="ECO:0000313" key="2">
    <source>
        <dbReference type="EMBL" id="OCT83230.1"/>
    </source>
</evidence>
<protein>
    <submittedName>
        <fullName evidence="2">Uncharacterized protein</fullName>
    </submittedName>
</protein>